<protein>
    <submittedName>
        <fullName evidence="2">Uncharacterized protein</fullName>
    </submittedName>
</protein>
<name>A0A484LMD0_9ASTE</name>
<dbReference type="EMBL" id="OOIL02001679">
    <property type="protein sequence ID" value="VFQ77449.1"/>
    <property type="molecule type" value="Genomic_DNA"/>
</dbReference>
<evidence type="ECO:0000313" key="2">
    <source>
        <dbReference type="EMBL" id="VFQ77449.1"/>
    </source>
</evidence>
<feature type="transmembrane region" description="Helical" evidence="1">
    <location>
        <begin position="20"/>
        <end position="42"/>
    </location>
</feature>
<reference evidence="2 3" key="1">
    <citation type="submission" date="2018-04" db="EMBL/GenBank/DDBJ databases">
        <authorList>
            <person name="Vogel A."/>
        </authorList>
    </citation>
    <scope>NUCLEOTIDE SEQUENCE [LARGE SCALE GENOMIC DNA]</scope>
</reference>
<feature type="transmembrane region" description="Helical" evidence="1">
    <location>
        <begin position="109"/>
        <end position="128"/>
    </location>
</feature>
<gene>
    <name evidence="2" type="ORF">CCAM_LOCUS19225</name>
</gene>
<dbReference type="AlphaFoldDB" id="A0A484LMD0"/>
<keyword evidence="1" id="KW-0812">Transmembrane</keyword>
<keyword evidence="3" id="KW-1185">Reference proteome</keyword>
<proteinExistence type="predicted"/>
<keyword evidence="1" id="KW-0472">Membrane</keyword>
<sequence>MDSVSGGRTLFAAHRPTMSHAFHPSAVISFISFTVLFLYGFLLHIPGEWFMGKMPFMGSLCAGRMGMLLTILVLVIVTPIGSILITLAVTSQFFAWLAGLILRRTPLTLALEAFVGLVSGIVMSLYVVETNGYKQLASFA</sequence>
<accession>A0A484LMD0</accession>
<dbReference type="Proteomes" id="UP000595140">
    <property type="component" value="Unassembled WGS sequence"/>
</dbReference>
<evidence type="ECO:0000256" key="1">
    <source>
        <dbReference type="SAM" id="Phobius"/>
    </source>
</evidence>
<organism evidence="2 3">
    <name type="scientific">Cuscuta campestris</name>
    <dbReference type="NCBI Taxonomy" id="132261"/>
    <lineage>
        <taxon>Eukaryota</taxon>
        <taxon>Viridiplantae</taxon>
        <taxon>Streptophyta</taxon>
        <taxon>Embryophyta</taxon>
        <taxon>Tracheophyta</taxon>
        <taxon>Spermatophyta</taxon>
        <taxon>Magnoliopsida</taxon>
        <taxon>eudicotyledons</taxon>
        <taxon>Gunneridae</taxon>
        <taxon>Pentapetalae</taxon>
        <taxon>asterids</taxon>
        <taxon>lamiids</taxon>
        <taxon>Solanales</taxon>
        <taxon>Convolvulaceae</taxon>
        <taxon>Cuscuteae</taxon>
        <taxon>Cuscuta</taxon>
        <taxon>Cuscuta subgen. Grammica</taxon>
        <taxon>Cuscuta sect. Cleistogrammica</taxon>
    </lineage>
</organism>
<evidence type="ECO:0000313" key="3">
    <source>
        <dbReference type="Proteomes" id="UP000595140"/>
    </source>
</evidence>
<keyword evidence="1" id="KW-1133">Transmembrane helix</keyword>